<proteinExistence type="predicted"/>
<dbReference type="Pfam" id="PF05193">
    <property type="entry name" value="Peptidase_M16_C"/>
    <property type="match status" value="1"/>
</dbReference>
<dbReference type="InterPro" id="IPR007863">
    <property type="entry name" value="Peptidase_M16_C"/>
</dbReference>
<feature type="domain" description="Peptidase M16 C-terminal" evidence="1">
    <location>
        <begin position="125"/>
        <end position="250"/>
    </location>
</feature>
<dbReference type="SUPFAM" id="SSF63411">
    <property type="entry name" value="LuxS/MPP-like metallohydrolase"/>
    <property type="match status" value="1"/>
</dbReference>
<evidence type="ECO:0000313" key="2">
    <source>
        <dbReference type="EMBL" id="SVD52679.1"/>
    </source>
</evidence>
<protein>
    <recommendedName>
        <fullName evidence="1">Peptidase M16 C-terminal domain-containing protein</fullName>
    </recommendedName>
</protein>
<gene>
    <name evidence="2" type="ORF">METZ01_LOCUS405533</name>
</gene>
<feature type="non-terminal residue" evidence="2">
    <location>
        <position position="1"/>
    </location>
</feature>
<sequence length="266" mass="29852">RERLYELEDQDNAYRDFWTSYKWYLQYGGYARHQDPVPASTEQDYMEINMALPSQHLELFFRLEADRMVNAVLRGWEAQRFTVLEQVLGGQSQPQTRFNEAIDGVTASSHPVYRPDGGHIRDFGNFTRAAMHKIYDDYFVPNNATLVLVGDVTLAEAVPLAERYFGQLPRGPEPPADLDVEAEPVPGGAIRLDWTDPVSPQVHVRYRIPGMGHPDRPVLDLIAALLSGPHGLAGQRLAIAGKSASVSADFRVIHTYRFGSPGAFTR</sequence>
<dbReference type="AlphaFoldDB" id="A0A382W1R7"/>
<dbReference type="EMBL" id="UINC01156323">
    <property type="protein sequence ID" value="SVD52679.1"/>
    <property type="molecule type" value="Genomic_DNA"/>
</dbReference>
<dbReference type="InterPro" id="IPR011249">
    <property type="entry name" value="Metalloenz_LuxS/M16"/>
</dbReference>
<dbReference type="GO" id="GO:0046872">
    <property type="term" value="F:metal ion binding"/>
    <property type="evidence" value="ECO:0007669"/>
    <property type="project" value="InterPro"/>
</dbReference>
<evidence type="ECO:0000259" key="1">
    <source>
        <dbReference type="Pfam" id="PF05193"/>
    </source>
</evidence>
<reference evidence="2" key="1">
    <citation type="submission" date="2018-05" db="EMBL/GenBank/DDBJ databases">
        <authorList>
            <person name="Lanie J.A."/>
            <person name="Ng W.-L."/>
            <person name="Kazmierczak K.M."/>
            <person name="Andrzejewski T.M."/>
            <person name="Davidsen T.M."/>
            <person name="Wayne K.J."/>
            <person name="Tettelin H."/>
            <person name="Glass J.I."/>
            <person name="Rusch D."/>
            <person name="Podicherti R."/>
            <person name="Tsui H.-C.T."/>
            <person name="Winkler M.E."/>
        </authorList>
    </citation>
    <scope>NUCLEOTIDE SEQUENCE</scope>
</reference>
<name>A0A382W1R7_9ZZZZ</name>
<accession>A0A382W1R7</accession>
<dbReference type="Gene3D" id="3.30.830.10">
    <property type="entry name" value="Metalloenzyme, LuxS/M16 peptidase-like"/>
    <property type="match status" value="1"/>
</dbReference>
<organism evidence="2">
    <name type="scientific">marine metagenome</name>
    <dbReference type="NCBI Taxonomy" id="408172"/>
    <lineage>
        <taxon>unclassified sequences</taxon>
        <taxon>metagenomes</taxon>
        <taxon>ecological metagenomes</taxon>
    </lineage>
</organism>